<keyword evidence="1" id="KW-0812">Transmembrane</keyword>
<dbReference type="RefSeq" id="WP_110885458.1">
    <property type="nucleotide sequence ID" value="NZ_QJSX01000002.1"/>
</dbReference>
<gene>
    <name evidence="3" type="ORF">DES52_102298</name>
</gene>
<feature type="domain" description="DUF2231" evidence="2">
    <location>
        <begin position="55"/>
        <end position="182"/>
    </location>
</feature>
<dbReference type="EMBL" id="QJSX01000002">
    <property type="protein sequence ID" value="PYE55931.1"/>
    <property type="molecule type" value="Genomic_DNA"/>
</dbReference>
<reference evidence="3 4" key="1">
    <citation type="submission" date="2018-06" db="EMBL/GenBank/DDBJ databases">
        <title>Genomic Encyclopedia of Type Strains, Phase IV (KMG-IV): sequencing the most valuable type-strain genomes for metagenomic binning, comparative biology and taxonomic classification.</title>
        <authorList>
            <person name="Goeker M."/>
        </authorList>
    </citation>
    <scope>NUCLEOTIDE SEQUENCE [LARGE SCALE GENOMIC DNA]</scope>
    <source>
        <strain evidence="3 4">DSM 18048</strain>
    </source>
</reference>
<evidence type="ECO:0000313" key="4">
    <source>
        <dbReference type="Proteomes" id="UP000248326"/>
    </source>
</evidence>
<keyword evidence="4" id="KW-1185">Reference proteome</keyword>
<proteinExistence type="predicted"/>
<feature type="transmembrane region" description="Helical" evidence="1">
    <location>
        <begin position="155"/>
        <end position="176"/>
    </location>
</feature>
<dbReference type="AlphaFoldDB" id="A0A318S9P0"/>
<dbReference type="OrthoDB" id="65597at2"/>
<dbReference type="Pfam" id="PF09990">
    <property type="entry name" value="DUF2231"/>
    <property type="match status" value="1"/>
</dbReference>
<dbReference type="InterPro" id="IPR019251">
    <property type="entry name" value="DUF2231_TM"/>
</dbReference>
<evidence type="ECO:0000259" key="2">
    <source>
        <dbReference type="Pfam" id="PF09990"/>
    </source>
</evidence>
<dbReference type="Proteomes" id="UP000248326">
    <property type="component" value="Unassembled WGS sequence"/>
</dbReference>
<accession>A0A318S9P0</accession>
<name>A0A318S9P0_9DEIO</name>
<keyword evidence="1" id="KW-1133">Transmembrane helix</keyword>
<comment type="caution">
    <text evidence="3">The sequence shown here is derived from an EMBL/GenBank/DDBJ whole genome shotgun (WGS) entry which is preliminary data.</text>
</comment>
<keyword evidence="1" id="KW-0472">Membrane</keyword>
<evidence type="ECO:0000256" key="1">
    <source>
        <dbReference type="SAM" id="Phobius"/>
    </source>
</evidence>
<evidence type="ECO:0000313" key="3">
    <source>
        <dbReference type="EMBL" id="PYE55931.1"/>
    </source>
</evidence>
<protein>
    <submittedName>
        <fullName evidence="3">Putative membrane protein</fullName>
    </submittedName>
</protein>
<organism evidence="3 4">
    <name type="scientific">Deinococcus yavapaiensis KR-236</name>
    <dbReference type="NCBI Taxonomy" id="694435"/>
    <lineage>
        <taxon>Bacteria</taxon>
        <taxon>Thermotogati</taxon>
        <taxon>Deinococcota</taxon>
        <taxon>Deinococci</taxon>
        <taxon>Deinococcales</taxon>
        <taxon>Deinococcaceae</taxon>
        <taxon>Deinococcus</taxon>
    </lineage>
</organism>
<sequence>MNANTLPHAVDTLFEQADWLDPVADTLSQGVAKAFEAGGSFGEATEDLLHGRPIGHPLHPVLVEIPVGAWMTVGVMDTLELLGVQGLEKGTNAVLAIGLVGAGGAVVTGWTDWHETKGVAKRIGVTHGLLNEVAGLVYGASLLARLKGRRRLGQALAYGGLALIGVSAYLGGHLVYKHGIGVGGPMD</sequence>